<dbReference type="EMBL" id="AFAA02000036">
    <property type="protein sequence ID" value="EII32377.1"/>
    <property type="molecule type" value="Genomic_DNA"/>
</dbReference>
<accession>A0AAN3V0E0</accession>
<evidence type="ECO:0000313" key="1">
    <source>
        <dbReference type="EMBL" id="EII32377.1"/>
    </source>
</evidence>
<proteinExistence type="predicted"/>
<gene>
    <name evidence="1" type="ORF">EC40967_3873</name>
</gene>
<name>A0AAN3V0E0_ECOLX</name>
<dbReference type="AlphaFoldDB" id="A0AAN3V0E0"/>
<dbReference type="Proteomes" id="UP000003866">
    <property type="component" value="Unassembled WGS sequence"/>
</dbReference>
<reference evidence="1 2" key="1">
    <citation type="submission" date="2011-12" db="EMBL/GenBank/DDBJ databases">
        <authorList>
            <person name="Brinkac L."/>
            <person name="Radune D."/>
            <person name="Sanka R."/>
            <person name="Selengut J."/>
            <person name="DebRoy C."/>
            <person name="Feng P."/>
            <person name="Fratamico P.M."/>
            <person name="Kapur V."/>
            <person name="Kariyawasam S."/>
            <person name="Losada L."/>
            <person name="Nierman W.C."/>
            <person name="Nelson K."/>
        </authorList>
    </citation>
    <scope>NUCLEOTIDE SEQUENCE [LARGE SCALE GENOMIC DNA]</scope>
    <source>
        <strain evidence="1 2">4.0967</strain>
    </source>
</reference>
<comment type="caution">
    <text evidence="1">The sequence shown here is derived from an EMBL/GenBank/DDBJ whole genome shotgun (WGS) entry which is preliminary data.</text>
</comment>
<protein>
    <submittedName>
        <fullName evidence="1">Uncharacterized protein</fullName>
    </submittedName>
</protein>
<evidence type="ECO:0000313" key="2">
    <source>
        <dbReference type="Proteomes" id="UP000003866"/>
    </source>
</evidence>
<sequence>MAATGSFCSSGVISTGNNSTPVSEEVVTGRRRETRPSFCQSLSHLKITLSLTPFSRAICATQAPGCDASSTIRSLNSFEYFLRGSFRQSCNSILRCPSVSDGRLSYQFLSNGYIRRSVYAYGQKITLR</sequence>
<organism evidence="1 2">
    <name type="scientific">Escherichia coli 4.0967</name>
    <dbReference type="NCBI Taxonomy" id="869687"/>
    <lineage>
        <taxon>Bacteria</taxon>
        <taxon>Pseudomonadati</taxon>
        <taxon>Pseudomonadota</taxon>
        <taxon>Gammaproteobacteria</taxon>
        <taxon>Enterobacterales</taxon>
        <taxon>Enterobacteriaceae</taxon>
        <taxon>Escherichia</taxon>
    </lineage>
</organism>